<evidence type="ECO:0000256" key="4">
    <source>
        <dbReference type="ARBA" id="ARBA00023136"/>
    </source>
</evidence>
<keyword evidence="10" id="KW-1185">Reference proteome</keyword>
<comment type="subcellular location">
    <subcellularLocation>
        <location evidence="1">Nucleus inner membrane</location>
        <topology evidence="1">Multi-pass membrane protein</topology>
    </subcellularLocation>
</comment>
<feature type="transmembrane region" description="Helical" evidence="7">
    <location>
        <begin position="273"/>
        <end position="294"/>
    </location>
</feature>
<accession>A0AAN8F154</accession>
<dbReference type="SUPFAM" id="SSF63451">
    <property type="entry name" value="LEM domain"/>
    <property type="match status" value="1"/>
</dbReference>
<dbReference type="SMART" id="SM00540">
    <property type="entry name" value="LEM"/>
    <property type="match status" value="1"/>
</dbReference>
<dbReference type="PANTHER" id="PTHR13428">
    <property type="entry name" value="INNER NUCLEAR MEMBRANE PROTEIN MAN1 LEM DOMAIN CONTAINING PROTEIN"/>
    <property type="match status" value="1"/>
</dbReference>
<sequence>MKDAALLSDAELAVELRKYNVTVGPVTGTTRSLYEKKLAKLWKQGPAGATNSSPQKPRPTTPTRRVTSPSKSPSRITRTTSQSTHRKTGTSESEDGSDEEPVVPKFHGKPVTSTPEEPDKKATPPPSTPKSLFTSSDRRNYTSSSQIIPGLYRADRPGATPPRKAAVPKWDYDLFFVCSRGLLDLGHTTGDDDDDDLDGQESSRIVYTTNVSGPEKRSPLRKAWDGLLGYDFKAGKVPGSNYELRHGSTRTRVDRDPKTGRVRVQQQAIGRDISTILMVILSVFFVMLAMAYLGTARQDSLLSTAHTISAVAVVLALYFGHKKWNQLKEKEEAAFYDLVDKILDIVREANENGEEYISIPHVRDVMFPPAKRRGAELARWERAVDFINANESRISTETRVLRGGQECDVWRWIPAKRTGWQGSAFAPPTGMRNVSSSSKVVSPNIPAEALTRCLKIRNMFGKEDVDEDE</sequence>
<evidence type="ECO:0000256" key="6">
    <source>
        <dbReference type="SAM" id="MobiDB-lite"/>
    </source>
</evidence>
<dbReference type="InterPro" id="IPR041885">
    <property type="entry name" value="MAN1_winged_helix_dom"/>
</dbReference>
<organism evidence="9 10">
    <name type="scientific">Trichostrongylus colubriformis</name>
    <name type="common">Black scour worm</name>
    <dbReference type="NCBI Taxonomy" id="6319"/>
    <lineage>
        <taxon>Eukaryota</taxon>
        <taxon>Metazoa</taxon>
        <taxon>Ecdysozoa</taxon>
        <taxon>Nematoda</taxon>
        <taxon>Chromadorea</taxon>
        <taxon>Rhabditida</taxon>
        <taxon>Rhabditina</taxon>
        <taxon>Rhabditomorpha</taxon>
        <taxon>Strongyloidea</taxon>
        <taxon>Trichostrongylidae</taxon>
        <taxon>Trichostrongylus</taxon>
    </lineage>
</organism>
<dbReference type="CDD" id="cd12940">
    <property type="entry name" value="LEM_LAP2_LEMD1"/>
    <property type="match status" value="1"/>
</dbReference>
<keyword evidence="5" id="KW-0539">Nucleus</keyword>
<dbReference type="InterPro" id="IPR052277">
    <property type="entry name" value="INM_ESCRT-Associated"/>
</dbReference>
<feature type="transmembrane region" description="Helical" evidence="7">
    <location>
        <begin position="300"/>
        <end position="320"/>
    </location>
</feature>
<dbReference type="GO" id="GO:0005637">
    <property type="term" value="C:nuclear inner membrane"/>
    <property type="evidence" value="ECO:0007669"/>
    <property type="project" value="UniProtKB-SubCell"/>
</dbReference>
<dbReference type="Gene3D" id="1.10.720.40">
    <property type="match status" value="1"/>
</dbReference>
<feature type="compositionally biased region" description="Acidic residues" evidence="6">
    <location>
        <begin position="92"/>
        <end position="101"/>
    </location>
</feature>
<evidence type="ECO:0000256" key="5">
    <source>
        <dbReference type="ARBA" id="ARBA00023242"/>
    </source>
</evidence>
<dbReference type="Proteomes" id="UP001331761">
    <property type="component" value="Unassembled WGS sequence"/>
</dbReference>
<keyword evidence="3 7" id="KW-1133">Transmembrane helix</keyword>
<dbReference type="FunFam" id="1.10.720.40:FF:000001">
    <property type="entry name" value="LEM domain containing 2, isoform CRA_a"/>
    <property type="match status" value="1"/>
</dbReference>
<name>A0AAN8F154_TRICO</name>
<evidence type="ECO:0000256" key="7">
    <source>
        <dbReference type="SAM" id="Phobius"/>
    </source>
</evidence>
<evidence type="ECO:0000256" key="1">
    <source>
        <dbReference type="ARBA" id="ARBA00004473"/>
    </source>
</evidence>
<feature type="compositionally biased region" description="Low complexity" evidence="6">
    <location>
        <begin position="61"/>
        <end position="75"/>
    </location>
</feature>
<protein>
    <submittedName>
        <fullName evidence="9">LEM domain-containing protein</fullName>
    </submittedName>
</protein>
<dbReference type="GO" id="GO:0006998">
    <property type="term" value="P:nuclear envelope organization"/>
    <property type="evidence" value="ECO:0007669"/>
    <property type="project" value="TreeGrafter"/>
</dbReference>
<dbReference type="InterPro" id="IPR003887">
    <property type="entry name" value="LEM_dom"/>
</dbReference>
<dbReference type="InterPro" id="IPR011015">
    <property type="entry name" value="LEM/LEM-like_dom_sf"/>
</dbReference>
<feature type="domain" description="LEM" evidence="8">
    <location>
        <begin position="1"/>
        <end position="45"/>
    </location>
</feature>
<keyword evidence="4 7" id="KW-0472">Membrane</keyword>
<dbReference type="GO" id="GO:0031490">
    <property type="term" value="F:chromatin DNA binding"/>
    <property type="evidence" value="ECO:0007669"/>
    <property type="project" value="TreeGrafter"/>
</dbReference>
<evidence type="ECO:0000256" key="3">
    <source>
        <dbReference type="ARBA" id="ARBA00022989"/>
    </source>
</evidence>
<evidence type="ECO:0000313" key="10">
    <source>
        <dbReference type="Proteomes" id="UP001331761"/>
    </source>
</evidence>
<evidence type="ECO:0000259" key="8">
    <source>
        <dbReference type="PROSITE" id="PS50954"/>
    </source>
</evidence>
<feature type="region of interest" description="Disordered" evidence="6">
    <location>
        <begin position="44"/>
        <end position="165"/>
    </location>
</feature>
<dbReference type="Gene3D" id="1.10.10.1180">
    <property type="entry name" value="MAN1, winged-helix domain"/>
    <property type="match status" value="1"/>
</dbReference>
<reference evidence="9 10" key="1">
    <citation type="submission" date="2019-10" db="EMBL/GenBank/DDBJ databases">
        <title>Assembly and Annotation for the nematode Trichostrongylus colubriformis.</title>
        <authorList>
            <person name="Martin J."/>
        </authorList>
    </citation>
    <scope>NUCLEOTIDE SEQUENCE [LARGE SCALE GENOMIC DNA]</scope>
    <source>
        <strain evidence="9">G859</strain>
        <tissue evidence="9">Whole worm</tissue>
    </source>
</reference>
<dbReference type="EMBL" id="WIXE01017492">
    <property type="protein sequence ID" value="KAK5971691.1"/>
    <property type="molecule type" value="Genomic_DNA"/>
</dbReference>
<evidence type="ECO:0000313" key="9">
    <source>
        <dbReference type="EMBL" id="KAK5971691.1"/>
    </source>
</evidence>
<dbReference type="PANTHER" id="PTHR13428:SF12">
    <property type="entry name" value="INNER NUCLEAR MEMBRANE PROTEIN MAN1"/>
    <property type="match status" value="1"/>
</dbReference>
<proteinExistence type="predicted"/>
<dbReference type="PROSITE" id="PS50954">
    <property type="entry name" value="LEM"/>
    <property type="match status" value="1"/>
</dbReference>
<dbReference type="AlphaFoldDB" id="A0AAN8F154"/>
<evidence type="ECO:0000256" key="2">
    <source>
        <dbReference type="ARBA" id="ARBA00022692"/>
    </source>
</evidence>
<dbReference type="GO" id="GO:0030514">
    <property type="term" value="P:negative regulation of BMP signaling pathway"/>
    <property type="evidence" value="ECO:0007669"/>
    <property type="project" value="TreeGrafter"/>
</dbReference>
<keyword evidence="2 7" id="KW-0812">Transmembrane</keyword>
<dbReference type="Pfam" id="PF03020">
    <property type="entry name" value="LEM"/>
    <property type="match status" value="1"/>
</dbReference>
<gene>
    <name evidence="9" type="ORF">GCK32_005594</name>
</gene>
<comment type="caution">
    <text evidence="9">The sequence shown here is derived from an EMBL/GenBank/DDBJ whole genome shotgun (WGS) entry which is preliminary data.</text>
</comment>